<keyword evidence="9" id="KW-0407">Ion channel</keyword>
<dbReference type="PANTHER" id="PTHR43427:SF6">
    <property type="entry name" value="CHLORIDE CHANNEL PROTEIN CLC-E"/>
    <property type="match status" value="1"/>
</dbReference>
<keyword evidence="12" id="KW-1185">Reference proteome</keyword>
<sequence>MVNVLNLIVFSLTVGIVTGVFIVIYGLLTEFLKYILFLGDPFETINHLPVWYLYLIPTVAILIVNYLIKIDENVREYGVLEIAKAVEENKFFVSWKSLFLKIIASSISLASGFAVGNEGPSAAIGAMIANKFHFLFKLPKNLLKVALSIGSSSGIAAIFVSPITGIMFAIENIAYEFIRNFAGFLIFASLIAFTIAINFLEPIIFNYSAGKFLEYKYIISGILFIPFIAFFNFLYLSLKDKMLYFFDNLLNSYFFVYKNWILAIIGGFTIGTILLISPYAAFSGHELVTMLINNNLHIPLILLFLIIFLRIINISVSVYANAVGGIFMALMSLGALIGYGYAEVINHFTTLKIEPFYFAAIGGAIFMGVNMRLPLTALVMSLEITYDYNVIVPTGIIYVLVAFLMNLKFDIKKMHLRKK</sequence>
<evidence type="ECO:0000256" key="8">
    <source>
        <dbReference type="ARBA" id="ARBA00023214"/>
    </source>
</evidence>
<feature type="transmembrane region" description="Helical" evidence="10">
    <location>
        <begin position="294"/>
        <end position="312"/>
    </location>
</feature>
<keyword evidence="7" id="KW-0869">Chloride channel</keyword>
<gene>
    <name evidence="11" type="ORF">LNAT_P1039</name>
</gene>
<feature type="transmembrane region" description="Helical" evidence="10">
    <location>
        <begin position="217"/>
        <end position="238"/>
    </location>
</feature>
<keyword evidence="5" id="KW-0406">Ion transport</keyword>
<keyword evidence="6 10" id="KW-0472">Membrane</keyword>
<dbReference type="EMBL" id="BDME01000002">
    <property type="protein sequence ID" value="GAX87742.1"/>
    <property type="molecule type" value="Genomic_DNA"/>
</dbReference>
<keyword evidence="3 10" id="KW-0812">Transmembrane</keyword>
<evidence type="ECO:0000313" key="12">
    <source>
        <dbReference type="Proteomes" id="UP000217944"/>
    </source>
</evidence>
<dbReference type="Proteomes" id="UP000217944">
    <property type="component" value="Unassembled WGS sequence"/>
</dbReference>
<keyword evidence="8" id="KW-0868">Chloride</keyword>
<feature type="transmembrane region" description="Helical" evidence="10">
    <location>
        <begin position="182"/>
        <end position="205"/>
    </location>
</feature>
<name>A0A292YA12_9BACT</name>
<evidence type="ECO:0000256" key="6">
    <source>
        <dbReference type="ARBA" id="ARBA00023136"/>
    </source>
</evidence>
<feature type="transmembrane region" description="Helical" evidence="10">
    <location>
        <begin position="318"/>
        <end position="341"/>
    </location>
</feature>
<keyword evidence="2" id="KW-0813">Transport</keyword>
<dbReference type="GO" id="GO:0034707">
    <property type="term" value="C:chloride channel complex"/>
    <property type="evidence" value="ECO:0007669"/>
    <property type="project" value="UniProtKB-KW"/>
</dbReference>
<evidence type="ECO:0000256" key="2">
    <source>
        <dbReference type="ARBA" id="ARBA00022448"/>
    </source>
</evidence>
<evidence type="ECO:0000256" key="1">
    <source>
        <dbReference type="ARBA" id="ARBA00004141"/>
    </source>
</evidence>
<evidence type="ECO:0000256" key="4">
    <source>
        <dbReference type="ARBA" id="ARBA00022989"/>
    </source>
</evidence>
<dbReference type="Pfam" id="PF00654">
    <property type="entry name" value="Voltage_CLC"/>
    <property type="match status" value="1"/>
</dbReference>
<feature type="transmembrane region" description="Helical" evidence="10">
    <location>
        <begin position="390"/>
        <end position="409"/>
    </location>
</feature>
<reference evidence="11 12" key="1">
    <citation type="journal article" date="2017" name="Syst. Appl. Microbiol.">
        <title>Lebetimonas natsushimae sp. nov., a novel strictly anaerobic, moderately thermophilic chemoautotroph isolated from a deep-sea hydrothermal vent polychaete nest in the Mid-Okinawa Trough.</title>
        <authorList>
            <person name="Nagata R."/>
            <person name="Takaki Y."/>
            <person name="Tame A."/>
            <person name="Nunoura T."/>
            <person name="Muto H."/>
            <person name="Mino S."/>
            <person name="Sawayama S."/>
            <person name="Takai K."/>
            <person name="Nakagawa S."/>
        </authorList>
    </citation>
    <scope>NUCLEOTIDE SEQUENCE [LARGE SCALE GENOMIC DNA]</scope>
    <source>
        <strain evidence="11 12">HS1857</strain>
    </source>
</reference>
<dbReference type="RefSeq" id="WP_096259087.1">
    <property type="nucleotide sequence ID" value="NZ_BDME01000002.1"/>
</dbReference>
<evidence type="ECO:0000256" key="3">
    <source>
        <dbReference type="ARBA" id="ARBA00022692"/>
    </source>
</evidence>
<comment type="caution">
    <text evidence="11">The sequence shown here is derived from an EMBL/GenBank/DDBJ whole genome shotgun (WGS) entry which is preliminary data.</text>
</comment>
<evidence type="ECO:0000256" key="9">
    <source>
        <dbReference type="ARBA" id="ARBA00023303"/>
    </source>
</evidence>
<comment type="subcellular location">
    <subcellularLocation>
        <location evidence="1">Membrane</location>
        <topology evidence="1">Multi-pass membrane protein</topology>
    </subcellularLocation>
</comment>
<keyword evidence="4 10" id="KW-1133">Transmembrane helix</keyword>
<feature type="transmembrane region" description="Helical" evidence="10">
    <location>
        <begin position="48"/>
        <end position="68"/>
    </location>
</feature>
<dbReference type="PANTHER" id="PTHR43427">
    <property type="entry name" value="CHLORIDE CHANNEL PROTEIN CLC-E"/>
    <property type="match status" value="1"/>
</dbReference>
<accession>A0A292YA12</accession>
<protein>
    <submittedName>
        <fullName evidence="11">Chloride channel protein, CIC family</fullName>
    </submittedName>
</protein>
<evidence type="ECO:0000256" key="10">
    <source>
        <dbReference type="SAM" id="Phobius"/>
    </source>
</evidence>
<evidence type="ECO:0000256" key="7">
    <source>
        <dbReference type="ARBA" id="ARBA00023173"/>
    </source>
</evidence>
<evidence type="ECO:0000256" key="5">
    <source>
        <dbReference type="ARBA" id="ARBA00023065"/>
    </source>
</evidence>
<feature type="transmembrane region" description="Helical" evidence="10">
    <location>
        <begin position="260"/>
        <end position="282"/>
    </location>
</feature>
<dbReference type="PRINTS" id="PR00762">
    <property type="entry name" value="CLCHANNEL"/>
</dbReference>
<feature type="transmembrane region" description="Helical" evidence="10">
    <location>
        <begin position="7"/>
        <end position="28"/>
    </location>
</feature>
<feature type="transmembrane region" description="Helical" evidence="10">
    <location>
        <begin position="353"/>
        <end position="370"/>
    </location>
</feature>
<dbReference type="InterPro" id="IPR014743">
    <property type="entry name" value="Cl-channel_core"/>
</dbReference>
<dbReference type="SUPFAM" id="SSF81340">
    <property type="entry name" value="Clc chloride channel"/>
    <property type="match status" value="1"/>
</dbReference>
<dbReference type="AlphaFoldDB" id="A0A292YA12"/>
<dbReference type="InterPro" id="IPR050368">
    <property type="entry name" value="ClC-type_chloride_channel"/>
</dbReference>
<dbReference type="Gene3D" id="1.10.3080.10">
    <property type="entry name" value="Clc chloride channel"/>
    <property type="match status" value="1"/>
</dbReference>
<evidence type="ECO:0000313" key="11">
    <source>
        <dbReference type="EMBL" id="GAX87742.1"/>
    </source>
</evidence>
<organism evidence="11 12">
    <name type="scientific">Lebetimonas natsushimae</name>
    <dbReference type="NCBI Taxonomy" id="1936991"/>
    <lineage>
        <taxon>Bacteria</taxon>
        <taxon>Pseudomonadati</taxon>
        <taxon>Campylobacterota</taxon>
        <taxon>Epsilonproteobacteria</taxon>
        <taxon>Nautiliales</taxon>
        <taxon>Nautiliaceae</taxon>
        <taxon>Lebetimonas</taxon>
    </lineage>
</organism>
<dbReference type="GO" id="GO:0005254">
    <property type="term" value="F:chloride channel activity"/>
    <property type="evidence" value="ECO:0007669"/>
    <property type="project" value="UniProtKB-KW"/>
</dbReference>
<dbReference type="InterPro" id="IPR001807">
    <property type="entry name" value="ClC"/>
</dbReference>
<proteinExistence type="predicted"/>
<dbReference type="OrthoDB" id="9767361at2"/>
<dbReference type="CDD" id="cd00400">
    <property type="entry name" value="Voltage_gated_ClC"/>
    <property type="match status" value="1"/>
</dbReference>
<feature type="transmembrane region" description="Helical" evidence="10">
    <location>
        <begin position="145"/>
        <end position="170"/>
    </location>
</feature>